<dbReference type="GO" id="GO:0008180">
    <property type="term" value="C:COP9 signalosome"/>
    <property type="evidence" value="ECO:0007669"/>
    <property type="project" value="TreeGrafter"/>
</dbReference>
<accession>A0A507QS41</accession>
<proteinExistence type="predicted"/>
<evidence type="ECO:0000256" key="1">
    <source>
        <dbReference type="ARBA" id="ARBA00022490"/>
    </source>
</evidence>
<dbReference type="EMBL" id="VIFY01000129">
    <property type="protein sequence ID" value="TQB69932.1"/>
    <property type="molecule type" value="Genomic_DNA"/>
</dbReference>
<protein>
    <recommendedName>
        <fullName evidence="4">COP9 signalosome complex subunit 3</fullName>
    </recommendedName>
</protein>
<sequence>MVMVEAYKKWVLVSLLEHKKSIALPNVVTAQTAKIYRSLARPYIALATSFDEDNYERLKIDIDVGRSIWQTDNNTGLVFQVMEKFRSAAILRLGRSFAALTVSDVAAHVSLSSISTKEMESFLASLITFGVMNATLFHSCDKSSKTTLRFLMKTSGLSAAQELRAHKRLLQEAHLLRVLVDNIMQSNHVLELSSEHIEDLRKTQRRVENGAKGNSDMPIGGEVSEFDFDEDMMGDLH</sequence>
<dbReference type="AlphaFoldDB" id="A0A507QS41"/>
<dbReference type="STRING" id="5098.A0A507QS41"/>
<evidence type="ECO:0000313" key="3">
    <source>
        <dbReference type="Proteomes" id="UP000319663"/>
    </source>
</evidence>
<keyword evidence="3" id="KW-1185">Reference proteome</keyword>
<name>A0A507QS41_MONPU</name>
<evidence type="ECO:0008006" key="4">
    <source>
        <dbReference type="Google" id="ProtNLM"/>
    </source>
</evidence>
<dbReference type="PANTHER" id="PTHR10758">
    <property type="entry name" value="26S PROTEASOME NON-ATPASE REGULATORY SUBUNIT 3/COP9 SIGNALOSOME COMPLEX SUBUNIT 3"/>
    <property type="match status" value="1"/>
</dbReference>
<dbReference type="GO" id="GO:0006511">
    <property type="term" value="P:ubiquitin-dependent protein catabolic process"/>
    <property type="evidence" value="ECO:0007669"/>
    <property type="project" value="TreeGrafter"/>
</dbReference>
<evidence type="ECO:0000313" key="2">
    <source>
        <dbReference type="EMBL" id="TQB69932.1"/>
    </source>
</evidence>
<reference evidence="2 3" key="1">
    <citation type="submission" date="2019-06" db="EMBL/GenBank/DDBJ databases">
        <title>Wine fermentation using esterase from Monascus purpureus.</title>
        <authorList>
            <person name="Geng C."/>
            <person name="Zhang Y."/>
        </authorList>
    </citation>
    <scope>NUCLEOTIDE SEQUENCE [LARGE SCALE GENOMIC DNA]</scope>
    <source>
        <strain evidence="2">HQ1</strain>
    </source>
</reference>
<dbReference type="InterPro" id="IPR050756">
    <property type="entry name" value="CSN3"/>
</dbReference>
<comment type="caution">
    <text evidence="2">The sequence shown here is derived from an EMBL/GenBank/DDBJ whole genome shotgun (WGS) entry which is preliminary data.</text>
</comment>
<organism evidence="2 3">
    <name type="scientific">Monascus purpureus</name>
    <name type="common">Red mold</name>
    <name type="synonym">Monascus anka</name>
    <dbReference type="NCBI Taxonomy" id="5098"/>
    <lineage>
        <taxon>Eukaryota</taxon>
        <taxon>Fungi</taxon>
        <taxon>Dikarya</taxon>
        <taxon>Ascomycota</taxon>
        <taxon>Pezizomycotina</taxon>
        <taxon>Eurotiomycetes</taxon>
        <taxon>Eurotiomycetidae</taxon>
        <taxon>Eurotiales</taxon>
        <taxon>Aspergillaceae</taxon>
        <taxon>Monascus</taxon>
    </lineage>
</organism>
<dbReference type="PANTHER" id="PTHR10758:SF1">
    <property type="entry name" value="COP9 SIGNALOSOME COMPLEX SUBUNIT 3"/>
    <property type="match status" value="1"/>
</dbReference>
<keyword evidence="1" id="KW-0963">Cytoplasm</keyword>
<dbReference type="Proteomes" id="UP000319663">
    <property type="component" value="Unassembled WGS sequence"/>
</dbReference>
<gene>
    <name evidence="2" type="ORF">MPDQ_001122</name>
</gene>